<dbReference type="InterPro" id="IPR033121">
    <property type="entry name" value="PEPTIDASE_A1"/>
</dbReference>
<protein>
    <recommendedName>
        <fullName evidence="3">Peptidase A1 domain-containing protein</fullName>
    </recommendedName>
</protein>
<dbReference type="InterPro" id="IPR021109">
    <property type="entry name" value="Peptidase_aspartic_dom_sf"/>
</dbReference>
<comment type="similarity">
    <text evidence="1">Belongs to the peptidase A1 family.</text>
</comment>
<dbReference type="AlphaFoldDB" id="A0ABC8Z2D2"/>
<keyword evidence="2" id="KW-0732">Signal</keyword>
<dbReference type="InterPro" id="IPR001461">
    <property type="entry name" value="Aspartic_peptidase_A1"/>
</dbReference>
<accession>A0ABC8Z2D2</accession>
<dbReference type="PANTHER" id="PTHR47965">
    <property type="entry name" value="ASPARTYL PROTEASE-RELATED"/>
    <property type="match status" value="1"/>
</dbReference>
<evidence type="ECO:0000256" key="2">
    <source>
        <dbReference type="ARBA" id="ARBA00022729"/>
    </source>
</evidence>
<evidence type="ECO:0000313" key="4">
    <source>
        <dbReference type="EMBL" id="CAL4952796.1"/>
    </source>
</evidence>
<dbReference type="InterPro" id="IPR032799">
    <property type="entry name" value="TAXi_C"/>
</dbReference>
<feature type="domain" description="Peptidase A1" evidence="3">
    <location>
        <begin position="60"/>
        <end position="411"/>
    </location>
</feature>
<dbReference type="Proteomes" id="UP001497457">
    <property type="component" value="Chromosome 18b"/>
</dbReference>
<dbReference type="Pfam" id="PF14543">
    <property type="entry name" value="TAXi_N"/>
    <property type="match status" value="1"/>
</dbReference>
<dbReference type="InterPro" id="IPR032861">
    <property type="entry name" value="TAXi_N"/>
</dbReference>
<organism evidence="4 5">
    <name type="scientific">Urochloa decumbens</name>
    <dbReference type="NCBI Taxonomy" id="240449"/>
    <lineage>
        <taxon>Eukaryota</taxon>
        <taxon>Viridiplantae</taxon>
        <taxon>Streptophyta</taxon>
        <taxon>Embryophyta</taxon>
        <taxon>Tracheophyta</taxon>
        <taxon>Spermatophyta</taxon>
        <taxon>Magnoliopsida</taxon>
        <taxon>Liliopsida</taxon>
        <taxon>Poales</taxon>
        <taxon>Poaceae</taxon>
        <taxon>PACMAD clade</taxon>
        <taxon>Panicoideae</taxon>
        <taxon>Panicodae</taxon>
        <taxon>Paniceae</taxon>
        <taxon>Melinidinae</taxon>
        <taxon>Urochloa</taxon>
    </lineage>
</organism>
<evidence type="ECO:0000313" key="5">
    <source>
        <dbReference type="Proteomes" id="UP001497457"/>
    </source>
</evidence>
<dbReference type="EMBL" id="OZ075128">
    <property type="protein sequence ID" value="CAL4952796.1"/>
    <property type="molecule type" value="Genomic_DNA"/>
</dbReference>
<dbReference type="PANTHER" id="PTHR47965:SF63">
    <property type="entry name" value="OS01G0937200 PROTEIN"/>
    <property type="match status" value="1"/>
</dbReference>
<dbReference type="PROSITE" id="PS51767">
    <property type="entry name" value="PEPTIDASE_A1"/>
    <property type="match status" value="1"/>
</dbReference>
<keyword evidence="5" id="KW-1185">Reference proteome</keyword>
<sequence>MQIPHSATRDNMIKMALMNLQTYFHLLFLCTTLFSSPSVHPRIVQASSPPIQALVAPITKDAATSLHTLSLSHKQYMLDLSGELLWAPCSPAHPTVPCSSGECAATPGAPNFRDGQCTCTARPTNHVTGERAIGDLTLTDVATNATDGKTPTAEVTVHGFLSSCAPDSLLRSLPSSATGDAGLGRGSLGLPAQLYAKLPLTKRQFAICLPSTPAAPGVAFFRSGPYGLMPPTQFDAGATLSYTDLVRDPRNPSAYGIRLRGIAVNQEAVPLPAGALARGGAVTLDTALPYTVMRRDVHRPFVDAFRRNTAMVPRAPAVAPFELCFDSGALGFTRVGYAVAPVDLMMAVAARGGGNWTVFGANSMAQVAPGVACLAFVDGGWAAPSAVAIGGFQMENNFLLFDEDASRLGFSGTLLFIRTTCGNFNFERN</sequence>
<dbReference type="InterPro" id="IPR033868">
    <property type="entry name" value="Xylanase_inhibitor_I-like"/>
</dbReference>
<dbReference type="SUPFAM" id="SSF50630">
    <property type="entry name" value="Acid proteases"/>
    <property type="match status" value="1"/>
</dbReference>
<evidence type="ECO:0000256" key="1">
    <source>
        <dbReference type="ARBA" id="ARBA00007447"/>
    </source>
</evidence>
<proteinExistence type="inferred from homology"/>
<gene>
    <name evidence="4" type="ORF">URODEC1_LOCUS39743</name>
</gene>
<reference evidence="4" key="1">
    <citation type="submission" date="2024-10" db="EMBL/GenBank/DDBJ databases">
        <authorList>
            <person name="Ryan C."/>
        </authorList>
    </citation>
    <scope>NUCLEOTIDE SEQUENCE [LARGE SCALE GENOMIC DNA]</scope>
</reference>
<dbReference type="CDD" id="cd05489">
    <property type="entry name" value="xylanase_inhibitor_I_like"/>
    <property type="match status" value="1"/>
</dbReference>
<evidence type="ECO:0000259" key="3">
    <source>
        <dbReference type="PROSITE" id="PS51767"/>
    </source>
</evidence>
<name>A0ABC8Z2D2_9POAL</name>
<dbReference type="Gene3D" id="2.40.70.10">
    <property type="entry name" value="Acid Proteases"/>
    <property type="match status" value="2"/>
</dbReference>
<dbReference type="Pfam" id="PF14541">
    <property type="entry name" value="TAXi_C"/>
    <property type="match status" value="1"/>
</dbReference>